<dbReference type="Gene3D" id="3.30.565.10">
    <property type="entry name" value="Histidine kinase-like ATPase, C-terminal domain"/>
    <property type="match status" value="1"/>
</dbReference>
<comment type="similarity">
    <text evidence="2">Belongs to the DNA mismatch repair MutL/HexB family.</text>
</comment>
<dbReference type="InterPro" id="IPR014721">
    <property type="entry name" value="Ribsml_uS5_D2-typ_fold_subgr"/>
</dbReference>
<feature type="compositionally biased region" description="Low complexity" evidence="6">
    <location>
        <begin position="534"/>
        <end position="553"/>
    </location>
</feature>
<name>A0ABY8TPK0_TETOB</name>
<dbReference type="CDD" id="cd16926">
    <property type="entry name" value="HATPase_MutL-MLH-PMS-like"/>
    <property type="match status" value="1"/>
</dbReference>
<dbReference type="PANTHER" id="PTHR10073">
    <property type="entry name" value="DNA MISMATCH REPAIR PROTEIN MLH, PMS, MUTL"/>
    <property type="match status" value="1"/>
</dbReference>
<sequence>MASQPAAVPAAIQRLDDAVVHRIAAGEVVQRPASALKEMLENSLDAGARHITVVLKEGGLKYMQIQDDGCGIRLEDMPILCHRHTTSKLRAYEDLDTISTLGFRGEALASISFVSHVTVTTMTASMQHGYRVRYSDGEMLPPGPKPVAAVPGTSIIVEDMFYNMLPRKRAFRPGPEEHNLCLDVLQKYAIYKAGSAGFTLKRQGEARSDLHTLPTSPRLDVIRSLFGPDLAASLLPLQLTGGSGDVSAAVPLDGPLGFKVDGFVSNLTHIGRRSTLILFINGRPVDQGQLKRALEAVYVAQNPKANKPWVFLDLQLPPRHVEVNVHPTKKEVGFLHQQEAAAAEEAAAAAEWQQQQQGADRQGQQAPQQQQQQQMFMLRAARQPKLPPVVTQLSSVHELLDEVAAAVHGELQELFRQHTWVGMADDRLALLQHGTRLYLVDTSAISRDLFRQLLLAGWEAPRVMALAVPLPVRQLMAAALQLEEAAGRWQPEPGSSRQELCELVEALLTQKAEMLQEYVGLTFSSNPKAAAAAAAAGQQDADLPGDQQQQQQAMYRPPKERARDGSVLLLTSMEKLYRVFERCGW</sequence>
<protein>
    <recommendedName>
        <fullName evidence="7">DNA mismatch repair protein S5 domain-containing protein</fullName>
    </recommendedName>
</protein>
<evidence type="ECO:0000256" key="3">
    <source>
        <dbReference type="ARBA" id="ARBA00022763"/>
    </source>
</evidence>
<dbReference type="EMBL" id="CP126209">
    <property type="protein sequence ID" value="WIA11054.1"/>
    <property type="molecule type" value="Genomic_DNA"/>
</dbReference>
<comment type="subcellular location">
    <subcellularLocation>
        <location evidence="1">Nucleus</location>
    </subcellularLocation>
</comment>
<keyword evidence="4" id="KW-0234">DNA repair</keyword>
<accession>A0ABY8TPK0</accession>
<dbReference type="Pfam" id="PF13589">
    <property type="entry name" value="HATPase_c_3"/>
    <property type="match status" value="1"/>
</dbReference>
<evidence type="ECO:0000256" key="5">
    <source>
        <dbReference type="ARBA" id="ARBA00023242"/>
    </source>
</evidence>
<dbReference type="Pfam" id="PF16413">
    <property type="entry name" value="Mlh1_C"/>
    <property type="match status" value="1"/>
</dbReference>
<keyword evidence="9" id="KW-1185">Reference proteome</keyword>
<evidence type="ECO:0000256" key="1">
    <source>
        <dbReference type="ARBA" id="ARBA00004123"/>
    </source>
</evidence>
<organism evidence="8 9">
    <name type="scientific">Tetradesmus obliquus</name>
    <name type="common">Green alga</name>
    <name type="synonym">Acutodesmus obliquus</name>
    <dbReference type="NCBI Taxonomy" id="3088"/>
    <lineage>
        <taxon>Eukaryota</taxon>
        <taxon>Viridiplantae</taxon>
        <taxon>Chlorophyta</taxon>
        <taxon>core chlorophytes</taxon>
        <taxon>Chlorophyceae</taxon>
        <taxon>CS clade</taxon>
        <taxon>Sphaeropleales</taxon>
        <taxon>Scenedesmaceae</taxon>
        <taxon>Tetradesmus</taxon>
    </lineage>
</organism>
<evidence type="ECO:0000256" key="4">
    <source>
        <dbReference type="ARBA" id="ARBA00023204"/>
    </source>
</evidence>
<evidence type="ECO:0000313" key="9">
    <source>
        <dbReference type="Proteomes" id="UP001244341"/>
    </source>
</evidence>
<keyword evidence="5" id="KW-0539">Nucleus</keyword>
<dbReference type="InterPro" id="IPR013507">
    <property type="entry name" value="DNA_mismatch_S5_2-like"/>
</dbReference>
<dbReference type="InterPro" id="IPR014762">
    <property type="entry name" value="DNA_mismatch_repair_CS"/>
</dbReference>
<gene>
    <name evidence="8" type="ORF">OEZ85_011206</name>
</gene>
<dbReference type="PANTHER" id="PTHR10073:SF12">
    <property type="entry name" value="DNA MISMATCH REPAIR PROTEIN MLH1"/>
    <property type="match status" value="1"/>
</dbReference>
<dbReference type="Pfam" id="PF01119">
    <property type="entry name" value="DNA_mis_repair"/>
    <property type="match status" value="1"/>
</dbReference>
<dbReference type="Proteomes" id="UP001244341">
    <property type="component" value="Chromosome 2b"/>
</dbReference>
<proteinExistence type="inferred from homology"/>
<feature type="domain" description="DNA mismatch repair protein S5" evidence="7">
    <location>
        <begin position="222"/>
        <end position="348"/>
    </location>
</feature>
<dbReference type="SUPFAM" id="SSF54211">
    <property type="entry name" value="Ribosomal protein S5 domain 2-like"/>
    <property type="match status" value="1"/>
</dbReference>
<reference evidence="8 9" key="1">
    <citation type="submission" date="2023-05" db="EMBL/GenBank/DDBJ databases">
        <title>A 100% complete, gapless, phased diploid assembly of the Scenedesmus obliquus UTEX 3031 genome.</title>
        <authorList>
            <person name="Biondi T.C."/>
            <person name="Hanschen E.R."/>
            <person name="Kwon T."/>
            <person name="Eng W."/>
            <person name="Kruse C.P.S."/>
            <person name="Koehler S.I."/>
            <person name="Kunde Y."/>
            <person name="Gleasner C.D."/>
            <person name="You Mak K.T."/>
            <person name="Polle J."/>
            <person name="Hovde B.T."/>
            <person name="Starkenburg S.R."/>
        </authorList>
    </citation>
    <scope>NUCLEOTIDE SEQUENCE [LARGE SCALE GENOMIC DNA]</scope>
    <source>
        <strain evidence="8 9">DOE0152z</strain>
    </source>
</reference>
<keyword evidence="3" id="KW-0227">DNA damage</keyword>
<dbReference type="PROSITE" id="PS00058">
    <property type="entry name" value="DNA_MISMATCH_REPAIR_1"/>
    <property type="match status" value="1"/>
</dbReference>
<dbReference type="SMART" id="SM01340">
    <property type="entry name" value="DNA_mis_repair"/>
    <property type="match status" value="1"/>
</dbReference>
<feature type="compositionally biased region" description="Low complexity" evidence="6">
    <location>
        <begin position="345"/>
        <end position="374"/>
    </location>
</feature>
<dbReference type="InterPro" id="IPR020568">
    <property type="entry name" value="Ribosomal_Su5_D2-typ_SF"/>
</dbReference>
<dbReference type="InterPro" id="IPR038973">
    <property type="entry name" value="MutL/Mlh/Pms-like"/>
</dbReference>
<dbReference type="InterPro" id="IPR036890">
    <property type="entry name" value="HATPase_C_sf"/>
</dbReference>
<dbReference type="NCBIfam" id="TIGR00585">
    <property type="entry name" value="mutl"/>
    <property type="match status" value="1"/>
</dbReference>
<feature type="region of interest" description="Disordered" evidence="6">
    <location>
        <begin position="534"/>
        <end position="561"/>
    </location>
</feature>
<feature type="region of interest" description="Disordered" evidence="6">
    <location>
        <begin position="345"/>
        <end position="375"/>
    </location>
</feature>
<evidence type="ECO:0000259" key="7">
    <source>
        <dbReference type="SMART" id="SM01340"/>
    </source>
</evidence>
<dbReference type="InterPro" id="IPR002099">
    <property type="entry name" value="MutL/Mlh/PMS"/>
</dbReference>
<dbReference type="SUPFAM" id="SSF55874">
    <property type="entry name" value="ATPase domain of HSP90 chaperone/DNA topoisomerase II/histidine kinase"/>
    <property type="match status" value="1"/>
</dbReference>
<evidence type="ECO:0000256" key="6">
    <source>
        <dbReference type="SAM" id="MobiDB-lite"/>
    </source>
</evidence>
<dbReference type="Gene3D" id="3.30.230.10">
    <property type="match status" value="1"/>
</dbReference>
<dbReference type="InterPro" id="IPR032189">
    <property type="entry name" value="Mlh1_C"/>
</dbReference>
<evidence type="ECO:0000313" key="8">
    <source>
        <dbReference type="EMBL" id="WIA11054.1"/>
    </source>
</evidence>
<evidence type="ECO:0000256" key="2">
    <source>
        <dbReference type="ARBA" id="ARBA00006082"/>
    </source>
</evidence>